<evidence type="ECO:0000313" key="3">
    <source>
        <dbReference type="Proteomes" id="UP001141259"/>
    </source>
</evidence>
<sequence length="188" mass="20919">MGVLVHWKRIVDWLGEHAPVTGSELRDGEDPAAVQALSLETGLVPPDELRTWWSVCGGTENLAFAEVLPPFYTPIGPTDALRSWRLKRGFWPSEFDTEAGTPTTGFHPLWLPIAFDGCGDALAVDMRPGVLSGCVVEWDRECHEMVKPEWTSVTEMLDQVATALEQRSRLGHCEPLVTHDGRLDWRTG</sequence>
<dbReference type="RefSeq" id="WP_259629740.1">
    <property type="nucleotide sequence ID" value="NZ_JANYMP010000044.1"/>
</dbReference>
<feature type="domain" description="Knr4/Smi1-like" evidence="1">
    <location>
        <begin position="31"/>
        <end position="159"/>
    </location>
</feature>
<protein>
    <submittedName>
        <fullName evidence="2">SMI1/KNR4 family protein</fullName>
    </submittedName>
</protein>
<evidence type="ECO:0000259" key="1">
    <source>
        <dbReference type="Pfam" id="PF09346"/>
    </source>
</evidence>
<keyword evidence="3" id="KW-1185">Reference proteome</keyword>
<dbReference type="Proteomes" id="UP001141259">
    <property type="component" value="Unassembled WGS sequence"/>
</dbReference>
<gene>
    <name evidence="2" type="ORF">NZH93_46295</name>
</gene>
<accession>A0A9X3A7E7</accession>
<dbReference type="Pfam" id="PF09346">
    <property type="entry name" value="SMI1_KNR4"/>
    <property type="match status" value="1"/>
</dbReference>
<dbReference type="AlphaFoldDB" id="A0A9X3A7E7"/>
<reference evidence="2" key="1">
    <citation type="submission" date="2022-08" db="EMBL/GenBank/DDBJ databases">
        <authorList>
            <person name="Tistechok S."/>
            <person name="Samborskyy M."/>
            <person name="Roman I."/>
        </authorList>
    </citation>
    <scope>NUCLEOTIDE SEQUENCE</scope>
    <source>
        <strain evidence="2">DSM 103496</strain>
    </source>
</reference>
<evidence type="ECO:0000313" key="2">
    <source>
        <dbReference type="EMBL" id="MCS7484288.1"/>
    </source>
</evidence>
<dbReference type="SUPFAM" id="SSF160631">
    <property type="entry name" value="SMI1/KNR4-like"/>
    <property type="match status" value="1"/>
</dbReference>
<comment type="caution">
    <text evidence="2">The sequence shown here is derived from an EMBL/GenBank/DDBJ whole genome shotgun (WGS) entry which is preliminary data.</text>
</comment>
<proteinExistence type="predicted"/>
<name>A0A9X3A7E7_9PSEU</name>
<dbReference type="InterPro" id="IPR037883">
    <property type="entry name" value="Knr4/Smi1-like_sf"/>
</dbReference>
<dbReference type="InterPro" id="IPR018958">
    <property type="entry name" value="Knr4/Smi1-like_dom"/>
</dbReference>
<organism evidence="2 3">
    <name type="scientific">Umezawaea endophytica</name>
    <dbReference type="NCBI Taxonomy" id="1654476"/>
    <lineage>
        <taxon>Bacteria</taxon>
        <taxon>Bacillati</taxon>
        <taxon>Actinomycetota</taxon>
        <taxon>Actinomycetes</taxon>
        <taxon>Pseudonocardiales</taxon>
        <taxon>Pseudonocardiaceae</taxon>
        <taxon>Umezawaea</taxon>
    </lineage>
</organism>
<dbReference type="EMBL" id="JANYMP010000044">
    <property type="protein sequence ID" value="MCS7484288.1"/>
    <property type="molecule type" value="Genomic_DNA"/>
</dbReference>